<proteinExistence type="predicted"/>
<feature type="compositionally biased region" description="Basic and acidic residues" evidence="2">
    <location>
        <begin position="76"/>
        <end position="88"/>
    </location>
</feature>
<keyword evidence="1 3" id="KW-0732">Signal</keyword>
<dbReference type="Proteomes" id="UP000610456">
    <property type="component" value="Unassembled WGS sequence"/>
</dbReference>
<dbReference type="InterPro" id="IPR045474">
    <property type="entry name" value="GEVED"/>
</dbReference>
<dbReference type="InterPro" id="IPR013783">
    <property type="entry name" value="Ig-like_fold"/>
</dbReference>
<feature type="region of interest" description="Disordered" evidence="2">
    <location>
        <begin position="59"/>
        <end position="88"/>
    </location>
</feature>
<organism evidence="5 6">
    <name type="scientific">Salinimicrobium marinum</name>
    <dbReference type="NCBI Taxonomy" id="680283"/>
    <lineage>
        <taxon>Bacteria</taxon>
        <taxon>Pseudomonadati</taxon>
        <taxon>Bacteroidota</taxon>
        <taxon>Flavobacteriia</taxon>
        <taxon>Flavobacteriales</taxon>
        <taxon>Flavobacteriaceae</taxon>
        <taxon>Salinimicrobium</taxon>
    </lineage>
</organism>
<feature type="signal peptide" evidence="3">
    <location>
        <begin position="1"/>
        <end position="21"/>
    </location>
</feature>
<protein>
    <recommendedName>
        <fullName evidence="4">GEVED domain-containing protein</fullName>
    </recommendedName>
</protein>
<dbReference type="Gene3D" id="2.60.40.10">
    <property type="entry name" value="Immunoglobulins"/>
    <property type="match status" value="1"/>
</dbReference>
<sequence>MLKKYLFILFLILGGAQSVFAQVNEEAQPVWAGSSHAIHTDALAKKDLLPPSGEYKVVNPRNRGSNKVVPGKGYPKTKDAARQSKQGEIKSKAPILSFDAATSGSTPTDPTGAVGPNHYVNAWNSSFAIYDKEGNILSPPAALRTIGGTFDGEDLGDPIVLYDEFADRFLITQFSDTPNSFLVAVSQGPDPVNDGWYTYRFETGTAFPDYPKFYIWSDGYYITTNKDSNTATTSEVVYVLERDKILLGEEAQHVGFPLPGINTNGFYSPSGFFAVGEELPPRGNAPIVYFQDDAWAGVNEDHLKFWLINMDWQNLQNSTIAESQTLGPSEGITPFLATFDGGSFTNLSQPGDSPEVDALQGAIMYMTPYRRFGTHNSVVMNFVVDTDASAAEHAGIRWYELRQDSDGQPWYVYQEGTYAPDGSDRWCGSIGIDQAGNIGMGFTVMNDNPENPVYPSLRFTGRYAQDPLGRMTVREESVVEGPSPNPSSRYGDYAHLTIDPVDNVTFWYIGEYFVNSQRRNRVGVFQLEPDDAVDVGIVDIVSPQDATLGASEEVTVVIRNFGLSPQSNIPVEFSIDGGPVFTEVYSGTIPRTSEVEFTFSTTIDLSEIGESYDISVATTLEGDENPDNNMYSETIENLFPVDVGITSIDAPTTGQSLSVIEEVTVTIQNFGGEPQSDIPVSYSINEGSAVTEVYNGTLEVGEQVSYTFNNGADISVPGAYNFYAETNLEGDSDTANDGTEKVIANLNCIPEGSDCSFGDGISHFYLEEIINENIPCGDGYDDFIGYSTQLDRSVGTFTVSVRSRFAEDEDEKFSMWIDFNDNGTFDESELLIDSAVIPTEDEVHSYEFSIPEDASLGEHILRIRAGDTSFDGDLNDPCSVIEYGTTHDYSVVVTDSTIVIDDSILNEAELIISSGDDNIFDIRMITPFEDNLRITVHNLLGQKLVENKIEKSARAFLYELDMSYAATGVYLIRVGTRKVGKVQRIIVQ</sequence>
<gene>
    <name evidence="5" type="ORF">GCM10007103_16570</name>
</gene>
<name>A0A918SDE3_9FLAO</name>
<reference evidence="5" key="1">
    <citation type="journal article" date="2014" name="Int. J. Syst. Evol. Microbiol.">
        <title>Complete genome sequence of Corynebacterium casei LMG S-19264T (=DSM 44701T), isolated from a smear-ripened cheese.</title>
        <authorList>
            <consortium name="US DOE Joint Genome Institute (JGI-PGF)"/>
            <person name="Walter F."/>
            <person name="Albersmeier A."/>
            <person name="Kalinowski J."/>
            <person name="Ruckert C."/>
        </authorList>
    </citation>
    <scope>NUCLEOTIDE SEQUENCE</scope>
    <source>
        <strain evidence="5">KCTC 12719</strain>
    </source>
</reference>
<dbReference type="NCBIfam" id="TIGR04183">
    <property type="entry name" value="Por_Secre_tail"/>
    <property type="match status" value="1"/>
</dbReference>
<evidence type="ECO:0000313" key="6">
    <source>
        <dbReference type="Proteomes" id="UP000610456"/>
    </source>
</evidence>
<dbReference type="RefSeq" id="WP_189604268.1">
    <property type="nucleotide sequence ID" value="NZ_BMXB01000005.1"/>
</dbReference>
<comment type="caution">
    <text evidence="5">The sequence shown here is derived from an EMBL/GenBank/DDBJ whole genome shotgun (WGS) entry which is preliminary data.</text>
</comment>
<evidence type="ECO:0000313" key="5">
    <source>
        <dbReference type="EMBL" id="GHA35808.1"/>
    </source>
</evidence>
<evidence type="ECO:0000259" key="4">
    <source>
        <dbReference type="Pfam" id="PF20009"/>
    </source>
</evidence>
<accession>A0A918SDE3</accession>
<dbReference type="AlphaFoldDB" id="A0A918SDE3"/>
<feature type="chain" id="PRO_5038093461" description="GEVED domain-containing protein" evidence="3">
    <location>
        <begin position="22"/>
        <end position="988"/>
    </location>
</feature>
<dbReference type="EMBL" id="BMXB01000005">
    <property type="protein sequence ID" value="GHA35808.1"/>
    <property type="molecule type" value="Genomic_DNA"/>
</dbReference>
<feature type="domain" description="GEVED" evidence="4">
    <location>
        <begin position="813"/>
        <end position="891"/>
    </location>
</feature>
<evidence type="ECO:0000256" key="2">
    <source>
        <dbReference type="SAM" id="MobiDB-lite"/>
    </source>
</evidence>
<evidence type="ECO:0000256" key="3">
    <source>
        <dbReference type="SAM" id="SignalP"/>
    </source>
</evidence>
<evidence type="ECO:0000256" key="1">
    <source>
        <dbReference type="ARBA" id="ARBA00022729"/>
    </source>
</evidence>
<dbReference type="InterPro" id="IPR026444">
    <property type="entry name" value="Secre_tail"/>
</dbReference>
<reference evidence="5" key="2">
    <citation type="submission" date="2020-09" db="EMBL/GenBank/DDBJ databases">
        <authorList>
            <person name="Sun Q."/>
            <person name="Kim S."/>
        </authorList>
    </citation>
    <scope>NUCLEOTIDE SEQUENCE</scope>
    <source>
        <strain evidence="5">KCTC 12719</strain>
    </source>
</reference>
<keyword evidence="6" id="KW-1185">Reference proteome</keyword>
<dbReference type="Pfam" id="PF20009">
    <property type="entry name" value="GEVED"/>
    <property type="match status" value="1"/>
</dbReference>